<keyword evidence="7" id="KW-0460">Magnesium</keyword>
<evidence type="ECO:0000256" key="6">
    <source>
        <dbReference type="ARBA" id="ARBA00022840"/>
    </source>
</evidence>
<keyword evidence="13" id="KW-1185">Reference proteome</keyword>
<dbReference type="SUPFAM" id="SSF55060">
    <property type="entry name" value="GHMP Kinase, C-terminal domain"/>
    <property type="match status" value="1"/>
</dbReference>
<comment type="pathway">
    <text evidence="9">Isoprenoid biosynthesis; isopentenyl diphosphate biosynthesis via mevalonate pathway; isopentenyl diphosphate from (R)-mevalonate: step 1/3.</text>
</comment>
<dbReference type="Gene3D" id="3.30.70.890">
    <property type="entry name" value="GHMP kinase, C-terminal domain"/>
    <property type="match status" value="1"/>
</dbReference>
<evidence type="ECO:0000256" key="3">
    <source>
        <dbReference type="ARBA" id="ARBA00022679"/>
    </source>
</evidence>
<accession>A0ABW4CXH2</accession>
<dbReference type="GO" id="GO:0004496">
    <property type="term" value="F:mevalonate kinase activity"/>
    <property type="evidence" value="ECO:0007669"/>
    <property type="project" value="UniProtKB-EC"/>
</dbReference>
<feature type="domain" description="GHMP kinase C-terminal" evidence="11">
    <location>
        <begin position="220"/>
        <end position="299"/>
    </location>
</feature>
<evidence type="ECO:0000256" key="9">
    <source>
        <dbReference type="ARBA" id="ARBA00029438"/>
    </source>
</evidence>
<name>A0ABW4CXH2_9LACO</name>
<evidence type="ECO:0000259" key="11">
    <source>
        <dbReference type="Pfam" id="PF08544"/>
    </source>
</evidence>
<protein>
    <submittedName>
        <fullName evidence="12">Mevalonate kinase</fullName>
        <ecNumber evidence="12">2.7.1.36</ecNumber>
    </submittedName>
</protein>
<evidence type="ECO:0000256" key="7">
    <source>
        <dbReference type="ARBA" id="ARBA00022842"/>
    </source>
</evidence>
<dbReference type="Gene3D" id="3.30.230.10">
    <property type="match status" value="1"/>
</dbReference>
<feature type="domain" description="GHMP kinase N-terminal" evidence="10">
    <location>
        <begin position="79"/>
        <end position="150"/>
    </location>
</feature>
<dbReference type="RefSeq" id="WP_125754519.1">
    <property type="nucleotide sequence ID" value="NZ_JBHTOK010000019.1"/>
</dbReference>
<keyword evidence="3 12" id="KW-0808">Transferase</keyword>
<dbReference type="InterPro" id="IPR014721">
    <property type="entry name" value="Ribsml_uS5_D2-typ_fold_subgr"/>
</dbReference>
<keyword evidence="5 12" id="KW-0418">Kinase</keyword>
<gene>
    <name evidence="12" type="primary">mvk</name>
    <name evidence="12" type="ORF">ACFQ5K_04505</name>
</gene>
<dbReference type="Pfam" id="PF00288">
    <property type="entry name" value="GHMP_kinases_N"/>
    <property type="match status" value="1"/>
</dbReference>
<evidence type="ECO:0000313" key="13">
    <source>
        <dbReference type="Proteomes" id="UP001597212"/>
    </source>
</evidence>
<keyword evidence="2" id="KW-0444">Lipid biosynthesis</keyword>
<reference evidence="13" key="1">
    <citation type="journal article" date="2019" name="Int. J. Syst. Evol. Microbiol.">
        <title>The Global Catalogue of Microorganisms (GCM) 10K type strain sequencing project: providing services to taxonomists for standard genome sequencing and annotation.</title>
        <authorList>
            <consortium name="The Broad Institute Genomics Platform"/>
            <consortium name="The Broad Institute Genome Sequencing Center for Infectious Disease"/>
            <person name="Wu L."/>
            <person name="Ma J."/>
        </authorList>
    </citation>
    <scope>NUCLEOTIDE SEQUENCE [LARGE SCALE GENOMIC DNA]</scope>
    <source>
        <strain evidence="13">CCM 8912</strain>
    </source>
</reference>
<organism evidence="12 13">
    <name type="scientific">Lacticaseibacillus hegangensis</name>
    <dbReference type="NCBI Taxonomy" id="2486010"/>
    <lineage>
        <taxon>Bacteria</taxon>
        <taxon>Bacillati</taxon>
        <taxon>Bacillota</taxon>
        <taxon>Bacilli</taxon>
        <taxon>Lactobacillales</taxon>
        <taxon>Lactobacillaceae</taxon>
        <taxon>Lacticaseibacillus</taxon>
    </lineage>
</organism>
<evidence type="ECO:0000256" key="1">
    <source>
        <dbReference type="ARBA" id="ARBA00022490"/>
    </source>
</evidence>
<evidence type="ECO:0000256" key="2">
    <source>
        <dbReference type="ARBA" id="ARBA00022516"/>
    </source>
</evidence>
<dbReference type="EC" id="2.7.1.36" evidence="12"/>
<evidence type="ECO:0000256" key="8">
    <source>
        <dbReference type="ARBA" id="ARBA00023098"/>
    </source>
</evidence>
<dbReference type="InterPro" id="IPR006205">
    <property type="entry name" value="Mev_gal_kin"/>
</dbReference>
<dbReference type="Proteomes" id="UP001597212">
    <property type="component" value="Unassembled WGS sequence"/>
</dbReference>
<dbReference type="PRINTS" id="PR00959">
    <property type="entry name" value="MEVGALKINASE"/>
</dbReference>
<dbReference type="InterPro" id="IPR013750">
    <property type="entry name" value="GHMP_kinase_C_dom"/>
</dbReference>
<keyword evidence="4" id="KW-0547">Nucleotide-binding</keyword>
<evidence type="ECO:0000259" key="10">
    <source>
        <dbReference type="Pfam" id="PF00288"/>
    </source>
</evidence>
<evidence type="ECO:0000313" key="12">
    <source>
        <dbReference type="EMBL" id="MFD1440653.1"/>
    </source>
</evidence>
<dbReference type="InterPro" id="IPR036554">
    <property type="entry name" value="GHMP_kinase_C_sf"/>
</dbReference>
<dbReference type="InterPro" id="IPR006204">
    <property type="entry name" value="GHMP_kinase_N_dom"/>
</dbReference>
<keyword evidence="1" id="KW-0963">Cytoplasm</keyword>
<dbReference type="NCBIfam" id="TIGR00549">
    <property type="entry name" value="mevalon_kin"/>
    <property type="match status" value="1"/>
</dbReference>
<dbReference type="SUPFAM" id="SSF54211">
    <property type="entry name" value="Ribosomal protein S5 domain 2-like"/>
    <property type="match status" value="1"/>
</dbReference>
<comment type="caution">
    <text evidence="12">The sequence shown here is derived from an EMBL/GenBank/DDBJ whole genome shotgun (WGS) entry which is preliminary data.</text>
</comment>
<sequence>MHQAKGESCAKIILIGEHAVVYGQPAIALPIKSIKLQVTVTPTQDHQQKIRSTFYRGLLADAQPPFTGLTKLISRLLVFFSAESQGFTLTIESALPAERGMGSSAACAIAIIRAFYAAFDTPLDRATLLNWAAVSEKAIHGNPSGLDAATTSADRPQWFIRGAAPKAIHFPSRGVLVIADTGEMGQTGAAVGHVADLLRRDHAQFQPLIESIGLASRKAAVALAQDDLPALGKQLNTAQAALSQLGVSAPSLDRLIQAAAAAGALGAKLTGSGQGGCMIALAQDSTSAATIAQALHRAGAAATWQYDFSESEAIS</sequence>
<proteinExistence type="predicted"/>
<dbReference type="Pfam" id="PF08544">
    <property type="entry name" value="GHMP_kinases_C"/>
    <property type="match status" value="1"/>
</dbReference>
<evidence type="ECO:0000256" key="4">
    <source>
        <dbReference type="ARBA" id="ARBA00022741"/>
    </source>
</evidence>
<evidence type="ECO:0000256" key="5">
    <source>
        <dbReference type="ARBA" id="ARBA00022777"/>
    </source>
</evidence>
<dbReference type="InterPro" id="IPR020568">
    <property type="entry name" value="Ribosomal_Su5_D2-typ_SF"/>
</dbReference>
<keyword evidence="6" id="KW-0067">ATP-binding</keyword>
<dbReference type="PANTHER" id="PTHR43290:SF2">
    <property type="entry name" value="MEVALONATE KINASE"/>
    <property type="match status" value="1"/>
</dbReference>
<dbReference type="EMBL" id="JBHTOK010000019">
    <property type="protein sequence ID" value="MFD1440653.1"/>
    <property type="molecule type" value="Genomic_DNA"/>
</dbReference>
<keyword evidence="8" id="KW-0443">Lipid metabolism</keyword>
<dbReference type="PANTHER" id="PTHR43290">
    <property type="entry name" value="MEVALONATE KINASE"/>
    <property type="match status" value="1"/>
</dbReference>